<name>A0AAV1GA36_XYRNO</name>
<keyword evidence="3" id="KW-1185">Reference proteome</keyword>
<evidence type="ECO:0000313" key="3">
    <source>
        <dbReference type="Proteomes" id="UP001178508"/>
    </source>
</evidence>
<evidence type="ECO:0000313" key="2">
    <source>
        <dbReference type="EMBL" id="CAJ1070263.1"/>
    </source>
</evidence>
<sequence length="155" mass="18469">MSNSLLWPVILIQSSLSPKLIRLQEELRLKDALLEWCIRTKQEKAKAHEDALDLLAKKEFRKLKEELKFINELMEKAAGDEKVILERYEVKLSQRKMEVQNLQEELKLKEELLEKAVQKRWKRTKAHVETLDLLAKLREELKVKDEFHIRAAEKK</sequence>
<organism evidence="2 3">
    <name type="scientific">Xyrichtys novacula</name>
    <name type="common">Pearly razorfish</name>
    <name type="synonym">Hemipteronotus novacula</name>
    <dbReference type="NCBI Taxonomy" id="13765"/>
    <lineage>
        <taxon>Eukaryota</taxon>
        <taxon>Metazoa</taxon>
        <taxon>Chordata</taxon>
        <taxon>Craniata</taxon>
        <taxon>Vertebrata</taxon>
        <taxon>Euteleostomi</taxon>
        <taxon>Actinopterygii</taxon>
        <taxon>Neopterygii</taxon>
        <taxon>Teleostei</taxon>
        <taxon>Neoteleostei</taxon>
        <taxon>Acanthomorphata</taxon>
        <taxon>Eupercaria</taxon>
        <taxon>Labriformes</taxon>
        <taxon>Labridae</taxon>
        <taxon>Xyrichtys</taxon>
    </lineage>
</organism>
<accession>A0AAV1GA36</accession>
<protein>
    <submittedName>
        <fullName evidence="2">Uncharacterized protein</fullName>
    </submittedName>
</protein>
<keyword evidence="1" id="KW-0175">Coiled coil</keyword>
<gene>
    <name evidence="2" type="ORF">XNOV1_A034226</name>
</gene>
<evidence type="ECO:0000256" key="1">
    <source>
        <dbReference type="SAM" id="Coils"/>
    </source>
</evidence>
<dbReference type="Proteomes" id="UP001178508">
    <property type="component" value="Chromosome 13"/>
</dbReference>
<reference evidence="2" key="1">
    <citation type="submission" date="2023-08" db="EMBL/GenBank/DDBJ databases">
        <authorList>
            <person name="Alioto T."/>
            <person name="Alioto T."/>
            <person name="Gomez Garrido J."/>
        </authorList>
    </citation>
    <scope>NUCLEOTIDE SEQUENCE</scope>
</reference>
<dbReference type="EMBL" id="OY660876">
    <property type="protein sequence ID" value="CAJ1070263.1"/>
    <property type="molecule type" value="Genomic_DNA"/>
</dbReference>
<feature type="coiled-coil region" evidence="1">
    <location>
        <begin position="38"/>
        <end position="119"/>
    </location>
</feature>
<proteinExistence type="predicted"/>
<dbReference type="AlphaFoldDB" id="A0AAV1GA36"/>